<feature type="non-terminal residue" evidence="3">
    <location>
        <position position="241"/>
    </location>
</feature>
<dbReference type="GO" id="GO:0061598">
    <property type="term" value="F:molybdopterin adenylyltransferase activity"/>
    <property type="evidence" value="ECO:0007669"/>
    <property type="project" value="UniProtKB-UniRule"/>
</dbReference>
<dbReference type="PANTHER" id="PTHR10192:SF5">
    <property type="entry name" value="GEPHYRIN"/>
    <property type="match status" value="1"/>
</dbReference>
<accession>A0A1B6F1H2</accession>
<dbReference type="GO" id="GO:0005524">
    <property type="term" value="F:ATP binding"/>
    <property type="evidence" value="ECO:0007669"/>
    <property type="project" value="UniProtKB-UniRule"/>
</dbReference>
<dbReference type="GO" id="GO:0061599">
    <property type="term" value="F:molybdopterin molybdotransferase activity"/>
    <property type="evidence" value="ECO:0007669"/>
    <property type="project" value="UniProtKB-UniRule"/>
</dbReference>
<dbReference type="UniPathway" id="UPA00344"/>
<dbReference type="SUPFAM" id="SSF63882">
    <property type="entry name" value="MoeA N-terminal region -like"/>
    <property type="match status" value="1"/>
</dbReference>
<feature type="domain" description="MoeA N-terminal and linker" evidence="2">
    <location>
        <begin position="39"/>
        <end position="205"/>
    </location>
</feature>
<name>A0A1B6F1H2_9HEMI</name>
<dbReference type="Gene3D" id="3.90.105.10">
    <property type="entry name" value="Molybdopterin biosynthesis moea protein, domain 2"/>
    <property type="match status" value="1"/>
</dbReference>
<dbReference type="InterPro" id="IPR038987">
    <property type="entry name" value="MoeA-like"/>
</dbReference>
<dbReference type="Pfam" id="PF03453">
    <property type="entry name" value="MoeA_N"/>
    <property type="match status" value="1"/>
</dbReference>
<organism evidence="3">
    <name type="scientific">Cuerna arida</name>
    <dbReference type="NCBI Taxonomy" id="1464854"/>
    <lineage>
        <taxon>Eukaryota</taxon>
        <taxon>Metazoa</taxon>
        <taxon>Ecdysozoa</taxon>
        <taxon>Arthropoda</taxon>
        <taxon>Hexapoda</taxon>
        <taxon>Insecta</taxon>
        <taxon>Pterygota</taxon>
        <taxon>Neoptera</taxon>
        <taxon>Paraneoptera</taxon>
        <taxon>Hemiptera</taxon>
        <taxon>Auchenorrhyncha</taxon>
        <taxon>Membracoidea</taxon>
        <taxon>Cicadellidae</taxon>
        <taxon>Cicadellinae</taxon>
        <taxon>Proconiini</taxon>
        <taxon>Cuerna</taxon>
    </lineage>
</organism>
<comment type="function">
    <text evidence="1">Catalyzes two steps in the biosynthesis of the molybdenum cofactor. In the first step, molybdopterin is adenylated. Subsequently, molybdate is inserted into adenylated molybdopterin and AMP is released.</text>
</comment>
<comment type="catalytic activity">
    <reaction evidence="1">
        <text>molybdopterin + ATP + H(+) = adenylyl-molybdopterin + diphosphate</text>
        <dbReference type="Rhea" id="RHEA:31331"/>
        <dbReference type="ChEBI" id="CHEBI:15378"/>
        <dbReference type="ChEBI" id="CHEBI:30616"/>
        <dbReference type="ChEBI" id="CHEBI:33019"/>
        <dbReference type="ChEBI" id="CHEBI:58698"/>
        <dbReference type="ChEBI" id="CHEBI:62727"/>
    </reaction>
</comment>
<comment type="cofactor">
    <cofactor evidence="1">
        <name>Mg(2+)</name>
        <dbReference type="ChEBI" id="CHEBI:18420"/>
    </cofactor>
</comment>
<dbReference type="InterPro" id="IPR036425">
    <property type="entry name" value="MoaB/Mog-like_dom_sf"/>
</dbReference>
<dbReference type="InterPro" id="IPR005110">
    <property type="entry name" value="MoeA_linker/N"/>
</dbReference>
<protein>
    <recommendedName>
        <fullName evidence="2">MoeA N-terminal and linker domain-containing protein</fullName>
    </recommendedName>
</protein>
<comment type="pathway">
    <text evidence="1">Cofactor biosynthesis; molybdopterin biosynthesis.</text>
</comment>
<dbReference type="GO" id="GO:0005829">
    <property type="term" value="C:cytosol"/>
    <property type="evidence" value="ECO:0007669"/>
    <property type="project" value="TreeGrafter"/>
</dbReference>
<keyword evidence="1" id="KW-0808">Transferase</keyword>
<evidence type="ECO:0000256" key="1">
    <source>
        <dbReference type="RuleBase" id="RU365090"/>
    </source>
</evidence>
<reference evidence="3" key="1">
    <citation type="submission" date="2015-11" db="EMBL/GenBank/DDBJ databases">
        <title>De novo transcriptome assembly of four potential Pierce s Disease insect vectors from Arizona vineyards.</title>
        <authorList>
            <person name="Tassone E.E."/>
        </authorList>
    </citation>
    <scope>NUCLEOTIDE SEQUENCE</scope>
</reference>
<evidence type="ECO:0000259" key="2">
    <source>
        <dbReference type="Pfam" id="PF03453"/>
    </source>
</evidence>
<keyword evidence="1" id="KW-0500">Molybdenum</keyword>
<evidence type="ECO:0000313" key="3">
    <source>
        <dbReference type="EMBL" id="JAS44018.1"/>
    </source>
</evidence>
<dbReference type="Gene3D" id="2.170.190.11">
    <property type="entry name" value="Molybdopterin biosynthesis moea protein, domain 3"/>
    <property type="match status" value="1"/>
</dbReference>
<comment type="similarity">
    <text evidence="1">Belongs to the MoeA family.</text>
</comment>
<dbReference type="EMBL" id="GECZ01025751">
    <property type="protein sequence ID" value="JAS44018.1"/>
    <property type="molecule type" value="Transcribed_RNA"/>
</dbReference>
<dbReference type="GO" id="GO:0046872">
    <property type="term" value="F:metal ion binding"/>
    <property type="evidence" value="ECO:0007669"/>
    <property type="project" value="UniProtKB-UniRule"/>
</dbReference>
<dbReference type="AlphaFoldDB" id="A0A1B6F1H2"/>
<feature type="non-terminal residue" evidence="3">
    <location>
        <position position="1"/>
    </location>
</feature>
<proteinExistence type="inferred from homology"/>
<dbReference type="PANTHER" id="PTHR10192">
    <property type="entry name" value="MOLYBDOPTERIN BIOSYNTHESIS PROTEIN"/>
    <property type="match status" value="1"/>
</dbReference>
<keyword evidence="1" id="KW-0501">Molybdenum cofactor biosynthesis</keyword>
<dbReference type="Gene3D" id="3.40.980.10">
    <property type="entry name" value="MoaB/Mog-like domain"/>
    <property type="match status" value="1"/>
</dbReference>
<sequence>GEVEVKHTFLQKVQTSMSVSKVTEMVVDRERVSTYSMIELEVALHLVRQEAHKIPPEMVHIDLLDACGRIAFCTYFTAEDHPKHRISTKDGYAIKEYIIGDRVNGAYAVIGVNTPAKSDVKELQWWNECANVSTGSIVPSNCTAVIPVENSNLFVRPTGTAKEVIQLNLHEIKETNIREVGSDYKGGVQIVGAKTMITPTIAALLGSNNHKTVKVFRRPIIGVLSTGDELIDYMKADSKNP</sequence>
<gene>
    <name evidence="3" type="ORF">g.1272</name>
</gene>
<comment type="catalytic activity">
    <reaction evidence="1">
        <text>adenylyl-molybdopterin + molybdate = Mo-molybdopterin + AMP + H(+)</text>
        <dbReference type="Rhea" id="RHEA:35047"/>
        <dbReference type="ChEBI" id="CHEBI:15378"/>
        <dbReference type="ChEBI" id="CHEBI:36264"/>
        <dbReference type="ChEBI" id="CHEBI:62727"/>
        <dbReference type="ChEBI" id="CHEBI:71302"/>
        <dbReference type="ChEBI" id="CHEBI:456215"/>
    </reaction>
</comment>
<keyword evidence="1" id="KW-0460">Magnesium</keyword>
<dbReference type="GO" id="GO:0006777">
    <property type="term" value="P:Mo-molybdopterin cofactor biosynthetic process"/>
    <property type="evidence" value="ECO:0007669"/>
    <property type="project" value="UniProtKB-UniRule"/>
</dbReference>
<keyword evidence="1" id="KW-0479">Metal-binding</keyword>
<dbReference type="InterPro" id="IPR036135">
    <property type="entry name" value="MoeA_linker/N_sf"/>
</dbReference>